<dbReference type="PANTHER" id="PTHR46579:SF1">
    <property type="entry name" value="F5_8 TYPE C DOMAIN-CONTAINING PROTEIN"/>
    <property type="match status" value="1"/>
</dbReference>
<evidence type="ECO:0000313" key="4">
    <source>
        <dbReference type="Proteomes" id="UP000663824"/>
    </source>
</evidence>
<gene>
    <name evidence="3" type="ORF">MBJ925_LOCUS35366</name>
</gene>
<feature type="coiled-coil region" evidence="1">
    <location>
        <begin position="244"/>
        <end position="271"/>
    </location>
</feature>
<feature type="region of interest" description="Disordered" evidence="2">
    <location>
        <begin position="802"/>
        <end position="873"/>
    </location>
</feature>
<dbReference type="PANTHER" id="PTHR46579">
    <property type="entry name" value="F5/8 TYPE C DOMAIN-CONTAINING PROTEIN-RELATED"/>
    <property type="match status" value="1"/>
</dbReference>
<comment type="caution">
    <text evidence="3">The sequence shown here is derived from an EMBL/GenBank/DDBJ whole genome shotgun (WGS) entry which is preliminary data.</text>
</comment>
<dbReference type="EMBL" id="CAJNRE010019517">
    <property type="protein sequence ID" value="CAF2200682.1"/>
    <property type="molecule type" value="Genomic_DNA"/>
</dbReference>
<organism evidence="3 4">
    <name type="scientific">Rotaria magnacalcarata</name>
    <dbReference type="NCBI Taxonomy" id="392030"/>
    <lineage>
        <taxon>Eukaryota</taxon>
        <taxon>Metazoa</taxon>
        <taxon>Spiralia</taxon>
        <taxon>Gnathifera</taxon>
        <taxon>Rotifera</taxon>
        <taxon>Eurotatoria</taxon>
        <taxon>Bdelloidea</taxon>
        <taxon>Philodinida</taxon>
        <taxon>Philodinidae</taxon>
        <taxon>Rotaria</taxon>
    </lineage>
</organism>
<protein>
    <submittedName>
        <fullName evidence="3">Uncharacterized protein</fullName>
    </submittedName>
</protein>
<reference evidence="3" key="1">
    <citation type="submission" date="2021-02" db="EMBL/GenBank/DDBJ databases">
        <authorList>
            <person name="Nowell W R."/>
        </authorList>
    </citation>
    <scope>NUCLEOTIDE SEQUENCE</scope>
</reference>
<evidence type="ECO:0000256" key="2">
    <source>
        <dbReference type="SAM" id="MobiDB-lite"/>
    </source>
</evidence>
<feature type="region of interest" description="Disordered" evidence="2">
    <location>
        <begin position="1081"/>
        <end position="1127"/>
    </location>
</feature>
<name>A0A816ZE96_9BILA</name>
<feature type="compositionally biased region" description="Polar residues" evidence="2">
    <location>
        <begin position="829"/>
        <end position="839"/>
    </location>
</feature>
<dbReference type="InterPro" id="IPR009667">
    <property type="entry name" value="DUF1258"/>
</dbReference>
<evidence type="ECO:0000256" key="1">
    <source>
        <dbReference type="SAM" id="Coils"/>
    </source>
</evidence>
<accession>A0A816ZE96</accession>
<feature type="region of interest" description="Disordered" evidence="2">
    <location>
        <begin position="958"/>
        <end position="977"/>
    </location>
</feature>
<dbReference type="AlphaFoldDB" id="A0A816ZE96"/>
<sequence length="1127" mass="131024">MNVDLEYDIIFAQQQKKGRYIRNSWHAQLKKNAAEEEDELLLLGQAKSIYISRNRNHCFSSDTSRDYNSLAIQENVNFLSSSPDPVDLQLLENDLITDENSETLLDEDCDNDDNFSAVQSHEDLSSYIDSNTQLQENSPVLHQFTSISTKSWCVELLKLLRKANVCKSHSNHFISLFQSILPVPNNFPSTFDEILSLLNIEDLFIKRSVCLVCKIDLRYNDKRCSRCQTMDEKLKADIYDIDLENVLNNMLKRLSSDIEKYKERIKNNINDHETHDLPFGQLYRDLLEKYHLENIISILLHVDGISLTRSTRLKMWLFSGSLVELPPLLRYRRYNMLLLSIWVGCTEPEPHIWLKSIVPKINYIKTQEIRISKSLVYKLKVYSITGDCPALRLILNFIGHGGYFCCWYCYLQGEHVHNKRQYKYEERVILRDSMTYLQESKLAYKNNVNVFGHLGVTVLEPIMDISLPDSIIADYLHICLLGHAKAIIRNLYESMKPFERIELDEKLNEQPFPHYFNRKMRKVANFAYVKGNEIKNILFYGLLPLFQLYLPMEKLSHIALYVCFIRLLHGDAIFGHETCTIADKLFCEYYRDHDDYYKGLQNLVLHLHLHLTTIYKNHGALSNIGCFGQEDLIGKIGTNHHGTRYFGELITFYYNIDFAVHNESSISPNVFDKPYDLVPDLFHQYNYVHGELCDCEMPHECFHIYRRFMINRQVYHSLIYNKRNRSIFSPSNPLQPYYYLVAYDYPLKHKIVGRTSVQKITNDKAVINNINGEVQIIASGTLEYCQRELKKKIKVLQFEGRDFEDDSESNNDEVENDDGDESDVDDSRLSNYNESSTNLLKRPARGFSTPALKRSTKMNVKQRRTLNHSSERNKQIQSVISVANNPYDKTNKCRSLQERASELVDDEFGFTTQSNDDDSNIDTCDAGSSTSTIMTKMMGEMRLLRRQVSKLTKTVSDLVVPPSGSSKNDSLEHYRNEKESENFNIPVMWKGKNLLDIVARDPGHFGRSVLRELYTEAELQSSLLPSQSSHLYQKDVLDPVRFEILNEAVRKKYRLSRDGYRRYYTNTLRIKLSRFLYDSGPRKVSKTSKENQVSRHHQRATTNELFLDTDRSTTAAATNGNLSDEDL</sequence>
<feature type="compositionally biased region" description="Basic residues" evidence="2">
    <location>
        <begin position="854"/>
        <end position="866"/>
    </location>
</feature>
<proteinExistence type="predicted"/>
<dbReference type="Proteomes" id="UP000663824">
    <property type="component" value="Unassembled WGS sequence"/>
</dbReference>
<dbReference type="Pfam" id="PF06869">
    <property type="entry name" value="DUF1258"/>
    <property type="match status" value="1"/>
</dbReference>
<feature type="compositionally biased region" description="Polar residues" evidence="2">
    <location>
        <begin position="1112"/>
        <end position="1127"/>
    </location>
</feature>
<feature type="compositionally biased region" description="Acidic residues" evidence="2">
    <location>
        <begin position="802"/>
        <end position="824"/>
    </location>
</feature>
<evidence type="ECO:0000313" key="3">
    <source>
        <dbReference type="EMBL" id="CAF2200682.1"/>
    </source>
</evidence>
<keyword evidence="1" id="KW-0175">Coiled coil</keyword>